<dbReference type="RefSeq" id="WP_343791126.1">
    <property type="nucleotide sequence ID" value="NZ_BAAAFH010000026.1"/>
</dbReference>
<name>A0ABN1MVN5_9FLAO</name>
<dbReference type="EMBL" id="BAAAFH010000026">
    <property type="protein sequence ID" value="GAA0877028.1"/>
    <property type="molecule type" value="Genomic_DNA"/>
</dbReference>
<dbReference type="Gene3D" id="2.180.10.10">
    <property type="entry name" value="RHS repeat-associated core"/>
    <property type="match status" value="1"/>
</dbReference>
<organism evidence="1 2">
    <name type="scientific">Wandonia haliotis</name>
    <dbReference type="NCBI Taxonomy" id="574963"/>
    <lineage>
        <taxon>Bacteria</taxon>
        <taxon>Pseudomonadati</taxon>
        <taxon>Bacteroidota</taxon>
        <taxon>Flavobacteriia</taxon>
        <taxon>Flavobacteriales</taxon>
        <taxon>Crocinitomicaceae</taxon>
        <taxon>Wandonia</taxon>
    </lineage>
</organism>
<sequence length="294" mass="32087">MSGSGITATMTYEYDLISGNVKQVKYQTPSELDLFYHRYYYDADNRITEVETSRDGYFWNTDAEYIYFAHGPLARVEIANDKVQGIDYAYTIQGWIKGVNAPTLSAGTDMGSDGKAETGNPNRNTARDAFGYALTYYDGDYAQIRTTAASPNLLGDLTTALPVGASGLFNGNIAQMATALRDENENELPLLAAMYSYDQLNRIKSMSGNLSGTGAGYSYAAATGGNYASTYQYDANGNLKTLTRRNSAGTLMDNFTYHYNANTNQLNYVADPAGSLGDDLDNQSVDNYTYDAIG</sequence>
<gene>
    <name evidence="1" type="ORF">GCM10009118_34380</name>
</gene>
<comment type="caution">
    <text evidence="1">The sequence shown here is derived from an EMBL/GenBank/DDBJ whole genome shotgun (WGS) entry which is preliminary data.</text>
</comment>
<evidence type="ECO:0000313" key="2">
    <source>
        <dbReference type="Proteomes" id="UP001501126"/>
    </source>
</evidence>
<dbReference type="Proteomes" id="UP001501126">
    <property type="component" value="Unassembled WGS sequence"/>
</dbReference>
<proteinExistence type="predicted"/>
<protein>
    <submittedName>
        <fullName evidence="1">Uncharacterized protein</fullName>
    </submittedName>
</protein>
<accession>A0ABN1MVN5</accession>
<evidence type="ECO:0000313" key="1">
    <source>
        <dbReference type="EMBL" id="GAA0877028.1"/>
    </source>
</evidence>
<keyword evidence="2" id="KW-1185">Reference proteome</keyword>
<reference evidence="1 2" key="1">
    <citation type="journal article" date="2019" name="Int. J. Syst. Evol. Microbiol.">
        <title>The Global Catalogue of Microorganisms (GCM) 10K type strain sequencing project: providing services to taxonomists for standard genome sequencing and annotation.</title>
        <authorList>
            <consortium name="The Broad Institute Genomics Platform"/>
            <consortium name="The Broad Institute Genome Sequencing Center for Infectious Disease"/>
            <person name="Wu L."/>
            <person name="Ma J."/>
        </authorList>
    </citation>
    <scope>NUCLEOTIDE SEQUENCE [LARGE SCALE GENOMIC DNA]</scope>
    <source>
        <strain evidence="1 2">JCM 16083</strain>
    </source>
</reference>